<evidence type="ECO:0000256" key="1">
    <source>
        <dbReference type="SAM" id="SignalP"/>
    </source>
</evidence>
<evidence type="ECO:0000313" key="2">
    <source>
        <dbReference type="EMBL" id="RTR30247.1"/>
    </source>
</evidence>
<organism evidence="2 3">
    <name type="scientific">Deinococcus radiophilus</name>
    <dbReference type="NCBI Taxonomy" id="32062"/>
    <lineage>
        <taxon>Bacteria</taxon>
        <taxon>Thermotogati</taxon>
        <taxon>Deinococcota</taxon>
        <taxon>Deinococci</taxon>
        <taxon>Deinococcales</taxon>
        <taxon>Deinococcaceae</taxon>
        <taxon>Deinococcus</taxon>
    </lineage>
</organism>
<comment type="caution">
    <text evidence="2">The sequence shown here is derived from an EMBL/GenBank/DDBJ whole genome shotgun (WGS) entry which is preliminary data.</text>
</comment>
<feature type="signal peptide" evidence="1">
    <location>
        <begin position="1"/>
        <end position="18"/>
    </location>
</feature>
<feature type="chain" id="PRO_5019561940" evidence="1">
    <location>
        <begin position="19"/>
        <end position="343"/>
    </location>
</feature>
<sequence length="343" mass="36958">MRHALLLALLLLPTVTLAAAPAQPSPGLPGAAGPGPRLTPLRLNPQPGTLLEYRVHSTSEVMALRPDVWSLDPELVDGVLAGALHEEGLLSGPMWEGLREVFSPPLPDAKFFVRVLAPQQPDTVRLALTYLRPDIAGVPGSRLEIRTEHTLRPDGTVLDGKLRWPSTGAEFLEELDAEMLWQVALGNAGFDPAGVFGGQASQVVQASGEVQLALDRVLTEGLGEGLLDGVGPVVSTVTTRPQQPTADGSVQRTFLQQISAQPWEATVLWTGEHGDPVSAPYALRRRDTEVLSRYRTDGLPEASQLTGLMRSTLGLPSSGEVPYQLVMHMTTRYTVQTDLMKVQ</sequence>
<dbReference type="Proteomes" id="UP000277766">
    <property type="component" value="Unassembled WGS sequence"/>
</dbReference>
<dbReference type="RefSeq" id="WP_126351028.1">
    <property type="nucleotide sequence ID" value="NZ_CP086380.1"/>
</dbReference>
<accession>A0A431W487</accession>
<evidence type="ECO:0000313" key="3">
    <source>
        <dbReference type="Proteomes" id="UP000277766"/>
    </source>
</evidence>
<keyword evidence="1" id="KW-0732">Signal</keyword>
<dbReference type="EMBL" id="RXPE01000002">
    <property type="protein sequence ID" value="RTR30247.1"/>
    <property type="molecule type" value="Genomic_DNA"/>
</dbReference>
<name>A0A431W487_9DEIO</name>
<proteinExistence type="predicted"/>
<reference evidence="2 3" key="1">
    <citation type="submission" date="2018-12" db="EMBL/GenBank/DDBJ databases">
        <title>Deinococcus radiophilus ATCC 27603 genome sequencing and assembly.</title>
        <authorList>
            <person name="Maclea K.S."/>
            <person name="Maynard C.R."/>
        </authorList>
    </citation>
    <scope>NUCLEOTIDE SEQUENCE [LARGE SCALE GENOMIC DNA]</scope>
    <source>
        <strain evidence="2 3">ATCC 27603</strain>
    </source>
</reference>
<gene>
    <name evidence="2" type="ORF">EJ104_01685</name>
</gene>
<keyword evidence="3" id="KW-1185">Reference proteome</keyword>
<dbReference type="AlphaFoldDB" id="A0A431W487"/>
<protein>
    <submittedName>
        <fullName evidence="2">Uncharacterized protein</fullName>
    </submittedName>
</protein>